<dbReference type="EMBL" id="CP162550">
    <property type="protein sequence ID" value="XDI35117.1"/>
    <property type="molecule type" value="Genomic_DNA"/>
</dbReference>
<feature type="region of interest" description="Disordered" evidence="1">
    <location>
        <begin position="40"/>
        <end position="68"/>
    </location>
</feature>
<keyword evidence="2" id="KW-0614">Plasmid</keyword>
<geneLocation type="plasmid" evidence="2">
    <name>unnamed</name>
</geneLocation>
<gene>
    <name evidence="2" type="ORF">AB3N04_01145</name>
</gene>
<dbReference type="AlphaFoldDB" id="A0AB39BN47"/>
<evidence type="ECO:0000256" key="1">
    <source>
        <dbReference type="SAM" id="MobiDB-lite"/>
    </source>
</evidence>
<evidence type="ECO:0000313" key="2">
    <source>
        <dbReference type="EMBL" id="XDI35117.1"/>
    </source>
</evidence>
<sequence>MMDIVVLTVLGSVAWVVYAVSTKRSLIPFYEKKVKLQTPTKKTKNKRGSKATNQPQNTKKNAPTDEYAEEEPDLFSELLGEVKTVKNHMIHLTDERFVMFTEVEPCNYFLRSQEEQESIDDAFETWLSSIDGYQVQWYLQNRYIDLSEPIEEMQENMIKSENMSPNAIDYGKGLLNDLRNWQASQPRYETKRYLIFVQKADPKKAGVVKGAEDYEEKIVERAFGELYRRVNNAKNMLKRANMEVELLTGEGIAEVLYHTLNRRKAPKLKFKNIKEREMLSLYSTADKSEEQIEAVKESGNHVQNLEKEKEQAG</sequence>
<evidence type="ECO:0008006" key="3">
    <source>
        <dbReference type="Google" id="ProtNLM"/>
    </source>
</evidence>
<protein>
    <recommendedName>
        <fullName evidence="3">PXO1-76</fullName>
    </recommendedName>
</protein>
<organism evidence="2">
    <name type="scientific">Alkalihalophilus sp. As8PL</name>
    <dbReference type="NCBI Taxonomy" id="3237103"/>
    <lineage>
        <taxon>Bacteria</taxon>
        <taxon>Bacillati</taxon>
        <taxon>Bacillota</taxon>
        <taxon>Bacilli</taxon>
        <taxon>Bacillales</taxon>
        <taxon>Bacillaceae</taxon>
        <taxon>Alkalihalophilus</taxon>
    </lineage>
</organism>
<accession>A0AB39BN47</accession>
<proteinExistence type="predicted"/>
<reference evidence="2" key="1">
    <citation type="submission" date="2024-07" db="EMBL/GenBank/DDBJ databases">
        <title>Identification and characteristics of an arsenic-resistant bacterial isolate, which belongs to a novel species.</title>
        <authorList>
            <person name="Juszczyk A."/>
            <person name="Kowalczyk A."/>
            <person name="Was K."/>
            <person name="Kosowicz W."/>
            <person name="Budzyn A."/>
            <person name="Latowski D."/>
        </authorList>
    </citation>
    <scope>NUCLEOTIDE SEQUENCE</scope>
    <source>
        <strain evidence="2">As8PL</strain>
        <plasmid evidence="2">unnamed</plasmid>
    </source>
</reference>
<feature type="compositionally biased region" description="Polar residues" evidence="1">
    <location>
        <begin position="50"/>
        <end position="61"/>
    </location>
</feature>
<name>A0AB39BN47_9BACI</name>
<dbReference type="RefSeq" id="WP_368502734.1">
    <property type="nucleotide sequence ID" value="NZ_CP162550.1"/>
</dbReference>
<feature type="region of interest" description="Disordered" evidence="1">
    <location>
        <begin position="292"/>
        <end position="313"/>
    </location>
</feature>